<organism evidence="2 3">
    <name type="scientific">Channa argus</name>
    <name type="common">Northern snakehead</name>
    <name type="synonym">Ophicephalus argus</name>
    <dbReference type="NCBI Taxonomy" id="215402"/>
    <lineage>
        <taxon>Eukaryota</taxon>
        <taxon>Metazoa</taxon>
        <taxon>Chordata</taxon>
        <taxon>Craniata</taxon>
        <taxon>Vertebrata</taxon>
        <taxon>Euteleostomi</taxon>
        <taxon>Actinopterygii</taxon>
        <taxon>Neopterygii</taxon>
        <taxon>Teleostei</taxon>
        <taxon>Neoteleostei</taxon>
        <taxon>Acanthomorphata</taxon>
        <taxon>Anabantaria</taxon>
        <taxon>Anabantiformes</taxon>
        <taxon>Channoidei</taxon>
        <taxon>Channidae</taxon>
        <taxon>Channa</taxon>
    </lineage>
</organism>
<reference evidence="2 3" key="1">
    <citation type="submission" date="2019-02" db="EMBL/GenBank/DDBJ databases">
        <title>Opniocepnalus argus genome.</title>
        <authorList>
            <person name="Zhou C."/>
            <person name="Xiao S."/>
        </authorList>
    </citation>
    <scope>NUCLEOTIDE SEQUENCE [LARGE SCALE GENOMIC DNA]</scope>
    <source>
        <strain evidence="2">OARG1902GOOAL</strain>
        <tissue evidence="2">Muscle</tissue>
    </source>
</reference>
<proteinExistence type="predicted"/>
<dbReference type="EMBL" id="CM015730">
    <property type="protein sequence ID" value="KAF3703469.1"/>
    <property type="molecule type" value="Genomic_DNA"/>
</dbReference>
<evidence type="ECO:0000256" key="1">
    <source>
        <dbReference type="SAM" id="MobiDB-lite"/>
    </source>
</evidence>
<evidence type="ECO:0000313" key="2">
    <source>
        <dbReference type="EMBL" id="KAF3703469.1"/>
    </source>
</evidence>
<dbReference type="Proteomes" id="UP000503349">
    <property type="component" value="Chromosome 19"/>
</dbReference>
<accession>A0A6G1QM76</accession>
<feature type="compositionally biased region" description="Basic and acidic residues" evidence="1">
    <location>
        <begin position="118"/>
        <end position="131"/>
    </location>
</feature>
<feature type="region of interest" description="Disordered" evidence="1">
    <location>
        <begin position="86"/>
        <end position="153"/>
    </location>
</feature>
<dbReference type="AlphaFoldDB" id="A0A6G1QM76"/>
<feature type="compositionally biased region" description="Basic residues" evidence="1">
    <location>
        <begin position="90"/>
        <end position="114"/>
    </location>
</feature>
<evidence type="ECO:0000313" key="3">
    <source>
        <dbReference type="Proteomes" id="UP000503349"/>
    </source>
</evidence>
<sequence>MEEPELQISGKNFSVPGTDENSCTHYNEPLNLGNRNSVTNLNLIKIADSQIRSERSGAPCRCVLRPELPGIERPFAGMLDRGCEAEASAGKRRGMCKRRMRGRGEHRWRRKRRGTGYESEKERKREEERGEQQSTAATGRQQHRKRPPDEIKDEYMAIVQTDLDNTREHITALLQNSSCTKIRKPRNCTLNITNVVGNLHSLTCKMRKLDLFHTKRLVSSLLASVRCTCPEKPWSIKIKFDDSETDSYSNANQSLLRASGLTRLAQVKNPGSHWNMVAFELFSETPTLLIPEVYFDQSTIVSARSS</sequence>
<keyword evidence="3" id="KW-1185">Reference proteome</keyword>
<name>A0A6G1QM76_CHAAH</name>
<reference evidence="3" key="2">
    <citation type="submission" date="2019-02" db="EMBL/GenBank/DDBJ databases">
        <title>Opniocepnalus argus Var Kimnra genome.</title>
        <authorList>
            <person name="Zhou C."/>
            <person name="Xiao S."/>
        </authorList>
    </citation>
    <scope>NUCLEOTIDE SEQUENCE [LARGE SCALE GENOMIC DNA]</scope>
</reference>
<protein>
    <submittedName>
        <fullName evidence="2">Uncharacterized protein</fullName>
    </submittedName>
</protein>
<gene>
    <name evidence="2" type="ORF">EXN66_Car019157</name>
</gene>